<gene>
    <name evidence="2" type="ORF">SAMD00023353_0700360</name>
</gene>
<accession>A0A1S8A5Z1</accession>
<feature type="compositionally biased region" description="Polar residues" evidence="1">
    <location>
        <begin position="1"/>
        <end position="20"/>
    </location>
</feature>
<evidence type="ECO:0000313" key="3">
    <source>
        <dbReference type="Proteomes" id="UP000054516"/>
    </source>
</evidence>
<feature type="region of interest" description="Disordered" evidence="1">
    <location>
        <begin position="1"/>
        <end position="42"/>
    </location>
</feature>
<keyword evidence="3" id="KW-1185">Reference proteome</keyword>
<organism evidence="2">
    <name type="scientific">Rosellinia necatrix</name>
    <name type="common">White root-rot fungus</name>
    <dbReference type="NCBI Taxonomy" id="77044"/>
    <lineage>
        <taxon>Eukaryota</taxon>
        <taxon>Fungi</taxon>
        <taxon>Dikarya</taxon>
        <taxon>Ascomycota</taxon>
        <taxon>Pezizomycotina</taxon>
        <taxon>Sordariomycetes</taxon>
        <taxon>Xylariomycetidae</taxon>
        <taxon>Xylariales</taxon>
        <taxon>Xylariaceae</taxon>
        <taxon>Rosellinia</taxon>
    </lineage>
</organism>
<dbReference type="Proteomes" id="UP000054516">
    <property type="component" value="Unassembled WGS sequence"/>
</dbReference>
<evidence type="ECO:0000256" key="1">
    <source>
        <dbReference type="SAM" id="MobiDB-lite"/>
    </source>
</evidence>
<sequence length="82" mass="8941">MASTDSTSNPHSRLTDSALQAHNDRLNRTPRRGSQHDPIPSGTRCLILSQATTDTQTAVERQGAWATSQIEEFDTAFQSRGG</sequence>
<reference evidence="2" key="1">
    <citation type="submission" date="2016-03" db="EMBL/GenBank/DDBJ databases">
        <title>Draft genome sequence of Rosellinia necatrix.</title>
        <authorList>
            <person name="Kanematsu S."/>
        </authorList>
    </citation>
    <scope>NUCLEOTIDE SEQUENCE [LARGE SCALE GENOMIC DNA]</scope>
    <source>
        <strain evidence="2">W97</strain>
    </source>
</reference>
<proteinExistence type="predicted"/>
<evidence type="ECO:0000313" key="2">
    <source>
        <dbReference type="EMBL" id="GAW25449.1"/>
    </source>
</evidence>
<name>A0A1S8A5Z1_ROSNE</name>
<protein>
    <submittedName>
        <fullName evidence="2">Uncharacterized protein</fullName>
    </submittedName>
</protein>
<dbReference type="AlphaFoldDB" id="A0A1S8A5Z1"/>
<dbReference type="EMBL" id="DF977452">
    <property type="protein sequence ID" value="GAW25449.1"/>
    <property type="molecule type" value="Genomic_DNA"/>
</dbReference>